<dbReference type="CDD" id="cd00560">
    <property type="entry name" value="PanC"/>
    <property type="match status" value="1"/>
</dbReference>
<dbReference type="EC" id="6.3.2.1" evidence="3"/>
<dbReference type="Pfam" id="PF02569">
    <property type="entry name" value="Pantoate_ligase"/>
    <property type="match status" value="1"/>
</dbReference>
<dbReference type="InterPro" id="IPR014729">
    <property type="entry name" value="Rossmann-like_a/b/a_fold"/>
</dbReference>
<dbReference type="Gene3D" id="3.30.1300.10">
    <property type="entry name" value="Pantoate-beta-alanine ligase, C-terminal domain"/>
    <property type="match status" value="1"/>
</dbReference>
<evidence type="ECO:0000256" key="11">
    <source>
        <dbReference type="ARBA" id="ARBA00048258"/>
    </source>
</evidence>
<name>A0A0L0SD83_ALLM3</name>
<dbReference type="PANTHER" id="PTHR21299:SF1">
    <property type="entry name" value="PANTOATE--BETA-ALANINE LIGASE"/>
    <property type="match status" value="1"/>
</dbReference>
<keyword evidence="8" id="KW-0067">ATP-binding</keyword>
<dbReference type="AlphaFoldDB" id="A0A0L0SD83"/>
<reference evidence="13" key="2">
    <citation type="submission" date="2009-11" db="EMBL/GenBank/DDBJ databases">
        <title>The Genome Sequence of Allomyces macrogynus strain ATCC 38327.</title>
        <authorList>
            <consortium name="The Broad Institute Genome Sequencing Platform"/>
            <person name="Russ C."/>
            <person name="Cuomo C."/>
            <person name="Shea T."/>
            <person name="Young S.K."/>
            <person name="Zeng Q."/>
            <person name="Koehrsen M."/>
            <person name="Haas B."/>
            <person name="Borodovsky M."/>
            <person name="Guigo R."/>
            <person name="Alvarado L."/>
            <person name="Berlin A."/>
            <person name="Borenstein D."/>
            <person name="Chen Z."/>
            <person name="Engels R."/>
            <person name="Freedman E."/>
            <person name="Gellesch M."/>
            <person name="Goldberg J."/>
            <person name="Griggs A."/>
            <person name="Gujja S."/>
            <person name="Heiman D."/>
            <person name="Hepburn T."/>
            <person name="Howarth C."/>
            <person name="Jen D."/>
            <person name="Larson L."/>
            <person name="Lewis B."/>
            <person name="Mehta T."/>
            <person name="Park D."/>
            <person name="Pearson M."/>
            <person name="Roberts A."/>
            <person name="Saif S."/>
            <person name="Shenoy N."/>
            <person name="Sisk P."/>
            <person name="Stolte C."/>
            <person name="Sykes S."/>
            <person name="Walk T."/>
            <person name="White J."/>
            <person name="Yandava C."/>
            <person name="Burger G."/>
            <person name="Gray M.W."/>
            <person name="Holland P.W.H."/>
            <person name="King N."/>
            <person name="Lang F.B.F."/>
            <person name="Roger A.J."/>
            <person name="Ruiz-Trillo I."/>
            <person name="Lander E."/>
            <person name="Nusbaum C."/>
        </authorList>
    </citation>
    <scope>NUCLEOTIDE SEQUENCE [LARGE SCALE GENOMIC DNA]</scope>
    <source>
        <strain evidence="13">ATCC 38327</strain>
    </source>
</reference>
<dbReference type="PANTHER" id="PTHR21299">
    <property type="entry name" value="CYTIDYLATE KINASE/PANTOATE-BETA-ALANINE LIGASE"/>
    <property type="match status" value="1"/>
</dbReference>
<dbReference type="Proteomes" id="UP000054350">
    <property type="component" value="Unassembled WGS sequence"/>
</dbReference>
<accession>A0A0L0SD83</accession>
<dbReference type="eggNOG" id="KOG3042">
    <property type="taxonomic scope" value="Eukaryota"/>
</dbReference>
<keyword evidence="13" id="KW-1185">Reference proteome</keyword>
<dbReference type="FunFam" id="3.40.50.620:FF:000013">
    <property type="entry name" value="Pantothenate synthetase"/>
    <property type="match status" value="1"/>
</dbReference>
<dbReference type="OrthoDB" id="2020436at2759"/>
<evidence type="ECO:0000256" key="2">
    <source>
        <dbReference type="ARBA" id="ARBA00009256"/>
    </source>
</evidence>
<dbReference type="SUPFAM" id="SSF52374">
    <property type="entry name" value="Nucleotidylyl transferase"/>
    <property type="match status" value="1"/>
</dbReference>
<dbReference type="NCBIfam" id="TIGR00018">
    <property type="entry name" value="panC"/>
    <property type="match status" value="1"/>
</dbReference>
<dbReference type="VEuPathDB" id="FungiDB:AMAG_05784"/>
<evidence type="ECO:0000256" key="7">
    <source>
        <dbReference type="ARBA" id="ARBA00022741"/>
    </source>
</evidence>
<dbReference type="GO" id="GO:0015940">
    <property type="term" value="P:pantothenate biosynthetic process"/>
    <property type="evidence" value="ECO:0007669"/>
    <property type="project" value="UniProtKB-UniPathway"/>
</dbReference>
<evidence type="ECO:0000256" key="1">
    <source>
        <dbReference type="ARBA" id="ARBA00004990"/>
    </source>
</evidence>
<dbReference type="GO" id="GO:0004592">
    <property type="term" value="F:pantoate-beta-alanine ligase activity"/>
    <property type="evidence" value="ECO:0007669"/>
    <property type="project" value="UniProtKB-EC"/>
</dbReference>
<dbReference type="Gene3D" id="3.40.50.620">
    <property type="entry name" value="HUPs"/>
    <property type="match status" value="1"/>
</dbReference>
<comment type="pathway">
    <text evidence="1">Cofactor biosynthesis; (R)-pantothenate biosynthesis; (R)-pantothenate from (R)-pantoate and beta-alanine: step 1/1.</text>
</comment>
<keyword evidence="7" id="KW-0547">Nucleotide-binding</keyword>
<evidence type="ECO:0000256" key="10">
    <source>
        <dbReference type="ARBA" id="ARBA00032806"/>
    </source>
</evidence>
<sequence length="323" mass="34085">MFATTTLRLATRSRSTAAAMSTARRGLQVLHTVEAVRAVRGATRANGQTLALVPTMGALHDGHLALMATAKQHADVVASSIFVNPAQFAPHEDLDQYPRTLPADVTALTEQGVVSAVFAPTAAEMYPSGITTNVAEQRGTFVSVAGLSHQLEGEIRPHFFRGVATVVAKLLGAVQPDVVVFGQKDAQQCVVVRRMITDLLLPVTMIVAPTVREADGLAMSSRNRYLSPAERAVAPALSAGLLAAQTAFEQGEKRRDALLAIVDRELRAVDTKGEVKVEYVSIASATDLAEVSGEIGPDGAIMSAAVRLGSTRLIDNVLLGTTL</sequence>
<reference evidence="12 13" key="1">
    <citation type="submission" date="2009-11" db="EMBL/GenBank/DDBJ databases">
        <title>Annotation of Allomyces macrogynus ATCC 38327.</title>
        <authorList>
            <consortium name="The Broad Institute Genome Sequencing Platform"/>
            <person name="Russ C."/>
            <person name="Cuomo C."/>
            <person name="Burger G."/>
            <person name="Gray M.W."/>
            <person name="Holland P.W.H."/>
            <person name="King N."/>
            <person name="Lang F.B.F."/>
            <person name="Roger A.J."/>
            <person name="Ruiz-Trillo I."/>
            <person name="Young S.K."/>
            <person name="Zeng Q."/>
            <person name="Gargeya S."/>
            <person name="Fitzgerald M."/>
            <person name="Haas B."/>
            <person name="Abouelleil A."/>
            <person name="Alvarado L."/>
            <person name="Arachchi H.M."/>
            <person name="Berlin A."/>
            <person name="Chapman S.B."/>
            <person name="Gearin G."/>
            <person name="Goldberg J."/>
            <person name="Griggs A."/>
            <person name="Gujja S."/>
            <person name="Hansen M."/>
            <person name="Heiman D."/>
            <person name="Howarth C."/>
            <person name="Larimer J."/>
            <person name="Lui A."/>
            <person name="MacDonald P.J.P."/>
            <person name="McCowen C."/>
            <person name="Montmayeur A."/>
            <person name="Murphy C."/>
            <person name="Neiman D."/>
            <person name="Pearson M."/>
            <person name="Priest M."/>
            <person name="Roberts A."/>
            <person name="Saif S."/>
            <person name="Shea T."/>
            <person name="Sisk P."/>
            <person name="Stolte C."/>
            <person name="Sykes S."/>
            <person name="Wortman J."/>
            <person name="Nusbaum C."/>
            <person name="Birren B."/>
        </authorList>
    </citation>
    <scope>NUCLEOTIDE SEQUENCE [LARGE SCALE GENOMIC DNA]</scope>
    <source>
        <strain evidence="12 13">ATCC 38327</strain>
    </source>
</reference>
<dbReference type="HAMAP" id="MF_00158">
    <property type="entry name" value="PanC"/>
    <property type="match status" value="1"/>
</dbReference>
<evidence type="ECO:0000256" key="6">
    <source>
        <dbReference type="ARBA" id="ARBA00022655"/>
    </source>
</evidence>
<evidence type="ECO:0000256" key="8">
    <source>
        <dbReference type="ARBA" id="ARBA00022840"/>
    </source>
</evidence>
<keyword evidence="5 12" id="KW-0436">Ligase</keyword>
<proteinExistence type="inferred from homology"/>
<evidence type="ECO:0000256" key="5">
    <source>
        <dbReference type="ARBA" id="ARBA00022598"/>
    </source>
</evidence>
<comment type="similarity">
    <text evidence="2">Belongs to the pantothenate synthetase family.</text>
</comment>
<keyword evidence="6" id="KW-0566">Pantothenate biosynthesis</keyword>
<comment type="catalytic activity">
    <reaction evidence="11">
        <text>(R)-pantoate + beta-alanine + ATP = (R)-pantothenate + AMP + diphosphate + H(+)</text>
        <dbReference type="Rhea" id="RHEA:10912"/>
        <dbReference type="ChEBI" id="CHEBI:15378"/>
        <dbReference type="ChEBI" id="CHEBI:15980"/>
        <dbReference type="ChEBI" id="CHEBI:29032"/>
        <dbReference type="ChEBI" id="CHEBI:30616"/>
        <dbReference type="ChEBI" id="CHEBI:33019"/>
        <dbReference type="ChEBI" id="CHEBI:57966"/>
        <dbReference type="ChEBI" id="CHEBI:456215"/>
        <dbReference type="EC" id="6.3.2.1"/>
    </reaction>
</comment>
<evidence type="ECO:0000256" key="3">
    <source>
        <dbReference type="ARBA" id="ARBA00012219"/>
    </source>
</evidence>
<evidence type="ECO:0000313" key="13">
    <source>
        <dbReference type="Proteomes" id="UP000054350"/>
    </source>
</evidence>
<gene>
    <name evidence="12" type="ORF">AMAG_05784</name>
</gene>
<dbReference type="UniPathway" id="UPA00028">
    <property type="reaction ID" value="UER00005"/>
</dbReference>
<protein>
    <recommendedName>
        <fullName evidence="4">Pantoate--beta-alanine ligase</fullName>
        <ecNumber evidence="3">6.3.2.1</ecNumber>
    </recommendedName>
    <alternativeName>
        <fullName evidence="10">Pantoate-activating enzyme</fullName>
    </alternativeName>
    <alternativeName>
        <fullName evidence="9">Pantothenate synthetase</fullName>
    </alternativeName>
</protein>
<dbReference type="GO" id="GO:0005524">
    <property type="term" value="F:ATP binding"/>
    <property type="evidence" value="ECO:0007669"/>
    <property type="project" value="UniProtKB-KW"/>
</dbReference>
<dbReference type="STRING" id="578462.A0A0L0SD83"/>
<dbReference type="InterPro" id="IPR003721">
    <property type="entry name" value="Pantoate_ligase"/>
</dbReference>
<dbReference type="EMBL" id="GG745336">
    <property type="protein sequence ID" value="KNE60394.1"/>
    <property type="molecule type" value="Genomic_DNA"/>
</dbReference>
<evidence type="ECO:0000313" key="12">
    <source>
        <dbReference type="EMBL" id="KNE60394.1"/>
    </source>
</evidence>
<evidence type="ECO:0000256" key="4">
    <source>
        <dbReference type="ARBA" id="ARBA00015647"/>
    </source>
</evidence>
<organism evidence="12 13">
    <name type="scientific">Allomyces macrogynus (strain ATCC 38327)</name>
    <name type="common">Allomyces javanicus var. macrogynus</name>
    <dbReference type="NCBI Taxonomy" id="578462"/>
    <lineage>
        <taxon>Eukaryota</taxon>
        <taxon>Fungi</taxon>
        <taxon>Fungi incertae sedis</taxon>
        <taxon>Blastocladiomycota</taxon>
        <taxon>Blastocladiomycetes</taxon>
        <taxon>Blastocladiales</taxon>
        <taxon>Blastocladiaceae</taxon>
        <taxon>Allomyces</taxon>
    </lineage>
</organism>
<dbReference type="OMA" id="CNHKLEP"/>
<evidence type="ECO:0000256" key="9">
    <source>
        <dbReference type="ARBA" id="ARBA00029902"/>
    </source>
</evidence>
<dbReference type="InterPro" id="IPR042176">
    <property type="entry name" value="Pantoate_ligase_C"/>
</dbReference>